<name>A0A2K4WWV7_PSESX</name>
<sequence length="183" mass="19435">MKAIMILPGIICTLLASNAIAGSGNESGGFQVMTSIATILGAILVFIVSQIVLKLVIEPVQQLKGSIGQTANTLLRYQAKITNAADDDEVSATVKGHAADLMSKAEIISCYCAAQRIFGLPKKADIRSAAQELNLIGYSLMSAYKQRQQPDEMPADIFKLSSGNWAALAKIGKLLKVSTSYSV</sequence>
<dbReference type="AlphaFoldDB" id="A0A2K4WWV7"/>
<proteinExistence type="predicted"/>
<dbReference type="EMBL" id="LT963409">
    <property type="protein sequence ID" value="SOS40294.1"/>
    <property type="molecule type" value="Genomic_DNA"/>
</dbReference>
<evidence type="ECO:0000313" key="1">
    <source>
        <dbReference type="EMBL" id="SOS40294.1"/>
    </source>
</evidence>
<gene>
    <name evidence="1" type="ORF">CFBP3840_03252</name>
</gene>
<dbReference type="RefSeq" id="WP_060403358.1">
    <property type="nucleotide sequence ID" value="NZ_LT963409.1"/>
</dbReference>
<dbReference type="Proteomes" id="UP000238095">
    <property type="component" value="Chromosome 1"/>
</dbReference>
<organism evidence="1 2">
    <name type="scientific">Pseudomonas syringae</name>
    <dbReference type="NCBI Taxonomy" id="317"/>
    <lineage>
        <taxon>Bacteria</taxon>
        <taxon>Pseudomonadati</taxon>
        <taxon>Pseudomonadota</taxon>
        <taxon>Gammaproteobacteria</taxon>
        <taxon>Pseudomonadales</taxon>
        <taxon>Pseudomonadaceae</taxon>
        <taxon>Pseudomonas</taxon>
    </lineage>
</organism>
<reference evidence="1 2" key="1">
    <citation type="submission" date="2017-11" db="EMBL/GenBank/DDBJ databases">
        <authorList>
            <person name="Han C.G."/>
        </authorList>
    </citation>
    <scope>NUCLEOTIDE SEQUENCE [LARGE SCALE GENOMIC DNA]</scope>
    <source>
        <strain evidence="1">CFBP3840</strain>
    </source>
</reference>
<evidence type="ECO:0000313" key="2">
    <source>
        <dbReference type="Proteomes" id="UP000238095"/>
    </source>
</evidence>
<accession>A0A2K4WWV7</accession>
<protein>
    <submittedName>
        <fullName evidence="1">Putative secreted protein</fullName>
    </submittedName>
</protein>